<evidence type="ECO:0000256" key="1">
    <source>
        <dbReference type="SAM" id="Phobius"/>
    </source>
</evidence>
<evidence type="ECO:0000313" key="2">
    <source>
        <dbReference type="EMBL" id="MEB3752195.1"/>
    </source>
</evidence>
<accession>A0ABU6BJJ9</accession>
<keyword evidence="3" id="KW-1185">Reference proteome</keyword>
<proteinExistence type="predicted"/>
<organism evidence="2 3">
    <name type="scientific">Geobacillus icigianus</name>
    <dbReference type="NCBI Taxonomy" id="1430331"/>
    <lineage>
        <taxon>Bacteria</taxon>
        <taxon>Bacillati</taxon>
        <taxon>Bacillota</taxon>
        <taxon>Bacilli</taxon>
        <taxon>Bacillales</taxon>
        <taxon>Anoxybacillaceae</taxon>
        <taxon>Geobacillus</taxon>
    </lineage>
</organism>
<protein>
    <submittedName>
        <fullName evidence="2">Uncharacterized protein</fullName>
    </submittedName>
</protein>
<keyword evidence="1" id="KW-0812">Transmembrane</keyword>
<reference evidence="2 3" key="1">
    <citation type="journal article" date="2014" name="Genome Announc.">
        <title>Draft Genome Sequence of Geobacillus icigianus Strain G1w1T Isolated from Hot Springs in the Valley of Geysers, Kamchatka (Russian Federation).</title>
        <authorList>
            <person name="Bryanskaya A.V."/>
            <person name="Rozanov A.S."/>
            <person name="Logacheva M.D."/>
            <person name="Kotenko A.V."/>
            <person name="Peltek S.E."/>
        </authorList>
    </citation>
    <scope>NUCLEOTIDE SEQUENCE [LARGE SCALE GENOMIC DNA]</scope>
    <source>
        <strain evidence="2 3">G1w1</strain>
    </source>
</reference>
<keyword evidence="1" id="KW-0472">Membrane</keyword>
<dbReference type="Proteomes" id="UP000029267">
    <property type="component" value="Unassembled WGS sequence"/>
</dbReference>
<sequence length="47" mass="5426">MRANDFRTPKVRLYNRITFAVILTLIVLIACLFFFGGLELGMFVKSE</sequence>
<evidence type="ECO:0000313" key="3">
    <source>
        <dbReference type="Proteomes" id="UP000029267"/>
    </source>
</evidence>
<name>A0ABU6BJJ9_9BACL</name>
<dbReference type="PROSITE" id="PS51257">
    <property type="entry name" value="PROKAR_LIPOPROTEIN"/>
    <property type="match status" value="1"/>
</dbReference>
<keyword evidence="1" id="KW-1133">Transmembrane helix</keyword>
<comment type="caution">
    <text evidence="2">The sequence shown here is derived from an EMBL/GenBank/DDBJ whole genome shotgun (WGS) entry which is preliminary data.</text>
</comment>
<gene>
    <name evidence="2" type="ORF">EP10_003067</name>
</gene>
<dbReference type="EMBL" id="JPYA02000004">
    <property type="protein sequence ID" value="MEB3752195.1"/>
    <property type="molecule type" value="Genomic_DNA"/>
</dbReference>
<feature type="transmembrane region" description="Helical" evidence="1">
    <location>
        <begin position="21"/>
        <end position="44"/>
    </location>
</feature>